<evidence type="ECO:0000259" key="6">
    <source>
        <dbReference type="PROSITE" id="PS50261"/>
    </source>
</evidence>
<keyword evidence="4 5" id="KW-0472">Membrane</keyword>
<dbReference type="PANTHER" id="PTHR46953:SF1">
    <property type="entry name" value="G-PROTEIN COUPLED RECEPTOR MTH-LIKE 1-RELATED"/>
    <property type="match status" value="1"/>
</dbReference>
<feature type="transmembrane region" description="Helical" evidence="5">
    <location>
        <begin position="367"/>
        <end position="393"/>
    </location>
</feature>
<organism evidence="7 8">
    <name type="scientific">Orchesella dallaii</name>
    <dbReference type="NCBI Taxonomy" id="48710"/>
    <lineage>
        <taxon>Eukaryota</taxon>
        <taxon>Metazoa</taxon>
        <taxon>Ecdysozoa</taxon>
        <taxon>Arthropoda</taxon>
        <taxon>Hexapoda</taxon>
        <taxon>Collembola</taxon>
        <taxon>Entomobryomorpha</taxon>
        <taxon>Entomobryoidea</taxon>
        <taxon>Orchesellidae</taxon>
        <taxon>Orchesellinae</taxon>
        <taxon>Orchesella</taxon>
    </lineage>
</organism>
<proteinExistence type="predicted"/>
<feature type="domain" description="G-protein coupled receptors family 2 profile 2" evidence="6">
    <location>
        <begin position="204"/>
        <end position="466"/>
    </location>
</feature>
<comment type="caution">
    <text evidence="7">The sequence shown here is derived from an EMBL/GenBank/DDBJ whole genome shotgun (WGS) entry which is preliminary data.</text>
</comment>
<keyword evidence="2 5" id="KW-0812">Transmembrane</keyword>
<dbReference type="PROSITE" id="PS50261">
    <property type="entry name" value="G_PROTEIN_RECEP_F2_4"/>
    <property type="match status" value="1"/>
</dbReference>
<feature type="transmembrane region" description="Helical" evidence="5">
    <location>
        <begin position="273"/>
        <end position="297"/>
    </location>
</feature>
<dbReference type="EMBL" id="CAXLJM020000160">
    <property type="protein sequence ID" value="CAL8144430.1"/>
    <property type="molecule type" value="Genomic_DNA"/>
</dbReference>
<dbReference type="Gene3D" id="1.20.1070.10">
    <property type="entry name" value="Rhodopsin 7-helix transmembrane proteins"/>
    <property type="match status" value="1"/>
</dbReference>
<dbReference type="Proteomes" id="UP001642540">
    <property type="component" value="Unassembled WGS sequence"/>
</dbReference>
<protein>
    <recommendedName>
        <fullName evidence="6">G-protein coupled receptors family 2 profile 2 domain-containing protein</fullName>
    </recommendedName>
</protein>
<dbReference type="CDD" id="cd15039">
    <property type="entry name" value="7tmB3_Methuselah-like"/>
    <property type="match status" value="1"/>
</dbReference>
<comment type="subcellular location">
    <subcellularLocation>
        <location evidence="1">Membrane</location>
        <topology evidence="1">Multi-pass membrane protein</topology>
    </subcellularLocation>
</comment>
<dbReference type="InterPro" id="IPR017981">
    <property type="entry name" value="GPCR_2-like_7TM"/>
</dbReference>
<feature type="transmembrane region" description="Helical" evidence="5">
    <location>
        <begin position="243"/>
        <end position="261"/>
    </location>
</feature>
<dbReference type="InterPro" id="IPR052808">
    <property type="entry name" value="GPCR_Mth-like"/>
</dbReference>
<name>A0ABP1S607_9HEXA</name>
<dbReference type="InterPro" id="IPR000832">
    <property type="entry name" value="GPCR_2_secretin-like"/>
</dbReference>
<dbReference type="PANTHER" id="PTHR46953">
    <property type="entry name" value="G-PROTEIN COUPLED RECEPTOR MTH-LIKE 1-RELATED"/>
    <property type="match status" value="1"/>
</dbReference>
<evidence type="ECO:0000256" key="2">
    <source>
        <dbReference type="ARBA" id="ARBA00022692"/>
    </source>
</evidence>
<sequence length="515" mass="57916">MAEWSIETDHSFKCPPNESAEIVSDVSRFAIISDGSLYLMKHRKVVPPLEFCVDTQLGKGEGRVVKSCFSRQELCGDGSSCVRKCCPDASFVDERSSRCTRSNLSDTYNFRRENWTVIHEKPDCQFGHSLIAINGTFSVSSEDLSLVTPDFTVPFLQYCLDHFTNLQYHEKDEPGDTPVVKVLMCFNQTQPDVFDPRGLQSVSVGFATIMGIALLLSAAAIAIAALVSWRLPELRSLHGKCQLSHLATLFCLFICLAIVQLGREHIPMGMCKFFAVLIHTCALSSFLWLNLLCFNIYMTFRSLRPPLAARRDENRRLFFLCIYAWGIPASFVAFLFVLDSQDGRLEPMPRPDYGVLKCLMSSRDAEFAYLFGPVGVLLLINGLLFCLTAQELLCGLWRLDNSDSITFRRKSMGLVVAKLGIVMGMGWILDVLSWGFGRKFPFLFYAGDVFNALQGVFICVVLLWRKRVLEVLHLRKPSITKDETLTVRPFLPKNGVNNACSHTDNDTSLVIVQDQ</sequence>
<feature type="transmembrane region" description="Helical" evidence="5">
    <location>
        <begin position="414"/>
        <end position="436"/>
    </location>
</feature>
<keyword evidence="3 5" id="KW-1133">Transmembrane helix</keyword>
<feature type="transmembrane region" description="Helical" evidence="5">
    <location>
        <begin position="204"/>
        <end position="231"/>
    </location>
</feature>
<keyword evidence="8" id="KW-1185">Reference proteome</keyword>
<evidence type="ECO:0000256" key="3">
    <source>
        <dbReference type="ARBA" id="ARBA00022989"/>
    </source>
</evidence>
<feature type="transmembrane region" description="Helical" evidence="5">
    <location>
        <begin position="317"/>
        <end position="338"/>
    </location>
</feature>
<evidence type="ECO:0000256" key="4">
    <source>
        <dbReference type="ARBA" id="ARBA00023136"/>
    </source>
</evidence>
<dbReference type="SUPFAM" id="SSF81321">
    <property type="entry name" value="Family A G protein-coupled receptor-like"/>
    <property type="match status" value="1"/>
</dbReference>
<dbReference type="Pfam" id="PF00002">
    <property type="entry name" value="7tm_2"/>
    <property type="match status" value="1"/>
</dbReference>
<reference evidence="7 8" key="1">
    <citation type="submission" date="2024-08" db="EMBL/GenBank/DDBJ databases">
        <authorList>
            <person name="Cucini C."/>
            <person name="Frati F."/>
        </authorList>
    </citation>
    <scope>NUCLEOTIDE SEQUENCE [LARGE SCALE GENOMIC DNA]</scope>
</reference>
<accession>A0ABP1S607</accession>
<evidence type="ECO:0000256" key="5">
    <source>
        <dbReference type="SAM" id="Phobius"/>
    </source>
</evidence>
<evidence type="ECO:0000313" key="7">
    <source>
        <dbReference type="EMBL" id="CAL8144430.1"/>
    </source>
</evidence>
<feature type="transmembrane region" description="Helical" evidence="5">
    <location>
        <begin position="442"/>
        <end position="464"/>
    </location>
</feature>
<gene>
    <name evidence="7" type="ORF">ODALV1_LOCUS30193</name>
</gene>
<evidence type="ECO:0000313" key="8">
    <source>
        <dbReference type="Proteomes" id="UP001642540"/>
    </source>
</evidence>
<evidence type="ECO:0000256" key="1">
    <source>
        <dbReference type="ARBA" id="ARBA00004141"/>
    </source>
</evidence>